<dbReference type="SUPFAM" id="SSF53756">
    <property type="entry name" value="UDP-Glycosyltransferase/glycogen phosphorylase"/>
    <property type="match status" value="1"/>
</dbReference>
<protein>
    <recommendedName>
        <fullName evidence="3">Glycosyltransferase N-terminal domain-containing protein</fullName>
    </recommendedName>
</protein>
<evidence type="ECO:0000256" key="1">
    <source>
        <dbReference type="ARBA" id="ARBA00009995"/>
    </source>
</evidence>
<dbReference type="Gene3D" id="3.40.50.2000">
    <property type="entry name" value="Glycogen Phosphorylase B"/>
    <property type="match status" value="2"/>
</dbReference>
<keyword evidence="5" id="KW-1185">Reference proteome</keyword>
<proteinExistence type="inferred from homology"/>
<dbReference type="GO" id="GO:0008194">
    <property type="term" value="F:UDP-glycosyltransferase activity"/>
    <property type="evidence" value="ECO:0007669"/>
    <property type="project" value="InterPro"/>
</dbReference>
<evidence type="ECO:0000313" key="4">
    <source>
        <dbReference type="EMBL" id="KAJ0967172.1"/>
    </source>
</evidence>
<gene>
    <name evidence="4" type="ORF">J5N97_024089</name>
</gene>
<dbReference type="Proteomes" id="UP001085076">
    <property type="component" value="Miscellaneous, Linkage group lg07"/>
</dbReference>
<dbReference type="OrthoDB" id="5835829at2759"/>
<name>A0A9D5H8L8_9LILI</name>
<comment type="similarity">
    <text evidence="1">Belongs to the UDP-glycosyltransferase family.</text>
</comment>
<dbReference type="PANTHER" id="PTHR48044">
    <property type="entry name" value="GLYCOSYLTRANSFERASE"/>
    <property type="match status" value="1"/>
</dbReference>
<evidence type="ECO:0000256" key="2">
    <source>
        <dbReference type="ARBA" id="ARBA00022679"/>
    </source>
</evidence>
<dbReference type="EMBL" id="JAGGNH010000007">
    <property type="protein sequence ID" value="KAJ0967172.1"/>
    <property type="molecule type" value="Genomic_DNA"/>
</dbReference>
<evidence type="ECO:0000313" key="5">
    <source>
        <dbReference type="Proteomes" id="UP001085076"/>
    </source>
</evidence>
<dbReference type="FunFam" id="3.40.50.2000:FF:000060">
    <property type="entry name" value="Glycosyltransferase"/>
    <property type="match status" value="1"/>
</dbReference>
<dbReference type="Pfam" id="PF00201">
    <property type="entry name" value="UDPGT"/>
    <property type="match status" value="1"/>
</dbReference>
<sequence length="463" mass="51292">MVTVVVVPFPAQGHLNQLLHFALHLSTRGLSVHFAGSAIHNRQARDRLYGWPSQALTSITFHDLPLPPFSSPPPDVNSDMKFPSHLQPLFNANMQLQPQLASLLRTLSATSRRLVLVHDPLMSLTAFEAASIPNAESFRFDCLPAFYILSFLYEMENNLQALASNLSIPNSLLTPVPLDGCITSEFMDFALSNRSLIPSPVEHGGLINSSRAAEGVFLDLLRKDPLFARERIFAVGPVNPTSFASGGDRHECLVWLDKQPEGSVAYVAFGSMTSVSDEQVRQLALGLERSGQRFIWVFRDADKGDIYADGEVVERGSRLTVEYEKKVAGFGMVVRGWAPQVEILAHRSTGVFVSHCGWNSCMEGMSAGVPFLAWPMHSDQPRNALMVTEYLKVGFMVRDWDRWKEVVEAEVVAELVRRVLVGEDGKEVRRRAKALGEAIREGVGEGGSSHNDLKSFIDYITRA</sequence>
<comment type="caution">
    <text evidence="4">The sequence shown here is derived from an EMBL/GenBank/DDBJ whole genome shotgun (WGS) entry which is preliminary data.</text>
</comment>
<dbReference type="PANTHER" id="PTHR48044:SF22">
    <property type="entry name" value="GLYCOSYLTRANSFERASE"/>
    <property type="match status" value="1"/>
</dbReference>
<dbReference type="AlphaFoldDB" id="A0A9D5H8L8"/>
<dbReference type="InterPro" id="IPR058980">
    <property type="entry name" value="Glyco_transf_N"/>
</dbReference>
<dbReference type="InterPro" id="IPR002213">
    <property type="entry name" value="UDP_glucos_trans"/>
</dbReference>
<dbReference type="GO" id="GO:1901135">
    <property type="term" value="P:carbohydrate derivative metabolic process"/>
    <property type="evidence" value="ECO:0007669"/>
    <property type="project" value="UniProtKB-ARBA"/>
</dbReference>
<organism evidence="4 5">
    <name type="scientific">Dioscorea zingiberensis</name>
    <dbReference type="NCBI Taxonomy" id="325984"/>
    <lineage>
        <taxon>Eukaryota</taxon>
        <taxon>Viridiplantae</taxon>
        <taxon>Streptophyta</taxon>
        <taxon>Embryophyta</taxon>
        <taxon>Tracheophyta</taxon>
        <taxon>Spermatophyta</taxon>
        <taxon>Magnoliopsida</taxon>
        <taxon>Liliopsida</taxon>
        <taxon>Dioscoreales</taxon>
        <taxon>Dioscoreaceae</taxon>
        <taxon>Dioscorea</taxon>
    </lineage>
</organism>
<evidence type="ECO:0000259" key="3">
    <source>
        <dbReference type="Pfam" id="PF26168"/>
    </source>
</evidence>
<reference evidence="4" key="2">
    <citation type="journal article" date="2022" name="Hortic Res">
        <title>The genome of Dioscorea zingiberensis sheds light on the biosynthesis, origin and evolution of the medicinally important diosgenin saponins.</title>
        <authorList>
            <person name="Li Y."/>
            <person name="Tan C."/>
            <person name="Li Z."/>
            <person name="Guo J."/>
            <person name="Li S."/>
            <person name="Chen X."/>
            <person name="Wang C."/>
            <person name="Dai X."/>
            <person name="Yang H."/>
            <person name="Song W."/>
            <person name="Hou L."/>
            <person name="Xu J."/>
            <person name="Tong Z."/>
            <person name="Xu A."/>
            <person name="Yuan X."/>
            <person name="Wang W."/>
            <person name="Yang Q."/>
            <person name="Chen L."/>
            <person name="Sun Z."/>
            <person name="Wang K."/>
            <person name="Pan B."/>
            <person name="Chen J."/>
            <person name="Bao Y."/>
            <person name="Liu F."/>
            <person name="Qi X."/>
            <person name="Gang D.R."/>
            <person name="Wen J."/>
            <person name="Li J."/>
        </authorList>
    </citation>
    <scope>NUCLEOTIDE SEQUENCE</scope>
    <source>
        <strain evidence="4">Dzin_1.0</strain>
    </source>
</reference>
<reference evidence="4" key="1">
    <citation type="submission" date="2021-03" db="EMBL/GenBank/DDBJ databases">
        <authorList>
            <person name="Li Z."/>
            <person name="Yang C."/>
        </authorList>
    </citation>
    <scope>NUCLEOTIDE SEQUENCE</scope>
    <source>
        <strain evidence="4">Dzin_1.0</strain>
        <tissue evidence="4">Leaf</tissue>
    </source>
</reference>
<feature type="domain" description="Glycosyltransferase N-terminal" evidence="3">
    <location>
        <begin position="2"/>
        <end position="240"/>
    </location>
</feature>
<keyword evidence="2" id="KW-0808">Transferase</keyword>
<dbReference type="Pfam" id="PF26168">
    <property type="entry name" value="Glyco_transf_N"/>
    <property type="match status" value="1"/>
</dbReference>
<dbReference type="CDD" id="cd03784">
    <property type="entry name" value="GT1_Gtf-like"/>
    <property type="match status" value="1"/>
</dbReference>
<accession>A0A9D5H8L8</accession>